<dbReference type="FunFam" id="2.60.120.200:FF:000126">
    <property type="entry name" value="usherin"/>
    <property type="match status" value="1"/>
</dbReference>
<proteinExistence type="predicted"/>
<keyword evidence="2" id="KW-0966">Cell projection</keyword>
<keyword evidence="7" id="KW-1185">Reference proteome</keyword>
<evidence type="ECO:0000256" key="2">
    <source>
        <dbReference type="ARBA" id="ARBA00023273"/>
    </source>
</evidence>
<dbReference type="SUPFAM" id="SSF49265">
    <property type="entry name" value="Fibronectin type III"/>
    <property type="match status" value="5"/>
</dbReference>
<dbReference type="Gene3D" id="2.60.120.200">
    <property type="match status" value="2"/>
</dbReference>
<feature type="domain" description="Laminin G" evidence="4">
    <location>
        <begin position="353"/>
        <end position="530"/>
    </location>
</feature>
<protein>
    <recommendedName>
        <fullName evidence="8">Usherin</fullName>
    </recommendedName>
</protein>
<evidence type="ECO:0008006" key="8">
    <source>
        <dbReference type="Google" id="ProtNLM"/>
    </source>
</evidence>
<name>A0A8T2NBW6_9TELE</name>
<evidence type="ECO:0000313" key="6">
    <source>
        <dbReference type="EMBL" id="KAG9336281.1"/>
    </source>
</evidence>
<comment type="caution">
    <text evidence="6">The sequence shown here is derived from an EMBL/GenBank/DDBJ whole genome shotgun (WGS) entry which is preliminary data.</text>
</comment>
<gene>
    <name evidence="6" type="ORF">JZ751_002628</name>
</gene>
<feature type="domain" description="Fibronectin type-III" evidence="5">
    <location>
        <begin position="662"/>
        <end position="748"/>
    </location>
</feature>
<feature type="domain" description="Fibronectin type-III" evidence="5">
    <location>
        <begin position="1"/>
        <end position="101"/>
    </location>
</feature>
<dbReference type="CDD" id="cd00063">
    <property type="entry name" value="FN3"/>
    <property type="match status" value="6"/>
</dbReference>
<dbReference type="SUPFAM" id="SSF49899">
    <property type="entry name" value="Concanavalin A-like lectins/glucanases"/>
    <property type="match status" value="2"/>
</dbReference>
<evidence type="ECO:0000259" key="5">
    <source>
        <dbReference type="PROSITE" id="PS50853"/>
    </source>
</evidence>
<comment type="caution">
    <text evidence="3">Lacks conserved residue(s) required for the propagation of feature annotation.</text>
</comment>
<evidence type="ECO:0000256" key="3">
    <source>
        <dbReference type="PROSITE-ProRule" id="PRU00122"/>
    </source>
</evidence>
<sequence>MPAPRVTSLSASSLMVSWETPLDSDARGVVTEYRVSIQQEQAYSPFAPPVISQVLYSASPEERSYIAKGLKAYRAYNFTVSLCNSLGCVSSPPVSGRTKPAAPEGLGPPKLKGLNMTVMEVSWNPPSELNGPPPLYLVERTDVSLSDPLSPVLQGTRFPGHGYFHFPNTTLPVNTYFTGFQLSFRTRAEEGLILCAISPGDQEEYIALQMRGGRPFFLFDPQDSAVAVSPQNDGGKRYNDNQWHHVVATRHQAVGTIIVDNQYRGFGSATSGSTIIGENTGVFIGGLPHAFPLIRKDTGNAQLVQQGFSGCLRGVQVKTSDSPSEIWEPLDWAMAVEREQAYESWEGCPMQTESGAHFLGHGFLEIKPSVFSGGENFEVSFEFKTDQLNAVLLFAYDTEGNDYIMAELEGGILTWALRWGDHMTQVSLWVGLSYCDGGWNRVSLRKRGAVAAATMNEAEERQLGVAGSLRVSSAVYLGGIPSGLATRELASISLLHGFGGCIRDVTFARGVTSDLAAVSSRAVRVNLDGCLSPDTAVNCRGNDSILVYAGRDSRTEDRGLQPFTEYLYRILASGEGGWTSGPWFRGRSRETGVIEKYIVKAYNWDDPTRAPVSATFPHTQHLTGNISGLAPFTQYSITLTACTQAGCNESLSGRNISTPQEAPDEVMPPRVIPHPSSLSLFWGPPNRSNGIITEYLLYKDGLLTYRGNGTELNITDLHIYSSHWLVLTACTSSGCTNSSQINVFTAQLPPTQMDPPALTVLDSRSIYVQWAAPAEVNGVLEFYTLYLSMPGQEPVQVYNSSELFEDYTLHNLIPGTTYTFQIAACTGGGCTLSSPIVAHTEESTPEGVVTSYGLWMNGILVQNSSSLHCRVSNLSAWSLHSFRVQACTVKGCALGPLVESRTLEMAPVGTVPLEVRGMGPRLVSAKWLSPAKPNGNLTYTVLFTGVFYQDPGENSTAEMDTRAIHISNEAGQWVTIRGLLPFTNYTVRVNACNSQGCVESRTATITLPPGAPDGVMPPRLAAATPATLRVAWSAPTRYNAPGPLRYQLQMKAAAGSHIQTLLDSVTTSFSYTAEGLQPYTEYRFRLVVSHDHGETSSEWARLVTAQDRKYLLRTMLCTETFRQSQGLTVCIISEKALKVYIL</sequence>
<dbReference type="InterPro" id="IPR001791">
    <property type="entry name" value="Laminin_G"/>
</dbReference>
<evidence type="ECO:0000256" key="1">
    <source>
        <dbReference type="ARBA" id="ARBA00004316"/>
    </source>
</evidence>
<dbReference type="GO" id="GO:0042995">
    <property type="term" value="C:cell projection"/>
    <property type="evidence" value="ECO:0007669"/>
    <property type="project" value="UniProtKB-SubCell"/>
</dbReference>
<comment type="subcellular location">
    <subcellularLocation>
        <location evidence="1">Cell projection</location>
    </subcellularLocation>
</comment>
<feature type="domain" description="Laminin G" evidence="4">
    <location>
        <begin position="153"/>
        <end position="348"/>
    </location>
</feature>
<dbReference type="InterPro" id="IPR003961">
    <property type="entry name" value="FN3_dom"/>
</dbReference>
<dbReference type="InterPro" id="IPR050713">
    <property type="entry name" value="RTP_Phos/Ushers"/>
</dbReference>
<dbReference type="OrthoDB" id="5984158at2759"/>
<dbReference type="SMART" id="SM00282">
    <property type="entry name" value="LamG"/>
    <property type="match status" value="2"/>
</dbReference>
<organism evidence="6 7">
    <name type="scientific">Albula glossodonta</name>
    <name type="common">roundjaw bonefish</name>
    <dbReference type="NCBI Taxonomy" id="121402"/>
    <lineage>
        <taxon>Eukaryota</taxon>
        <taxon>Metazoa</taxon>
        <taxon>Chordata</taxon>
        <taxon>Craniata</taxon>
        <taxon>Vertebrata</taxon>
        <taxon>Euteleostomi</taxon>
        <taxon>Actinopterygii</taxon>
        <taxon>Neopterygii</taxon>
        <taxon>Teleostei</taxon>
        <taxon>Albuliformes</taxon>
        <taxon>Albulidae</taxon>
        <taxon>Albula</taxon>
    </lineage>
</organism>
<feature type="domain" description="Fibronectin type-III" evidence="5">
    <location>
        <begin position="1014"/>
        <end position="1110"/>
    </location>
</feature>
<dbReference type="Gene3D" id="2.60.40.10">
    <property type="entry name" value="Immunoglobulins"/>
    <property type="match status" value="6"/>
</dbReference>
<dbReference type="SMART" id="SM00060">
    <property type="entry name" value="FN3"/>
    <property type="match status" value="6"/>
</dbReference>
<dbReference type="Pfam" id="PF00041">
    <property type="entry name" value="fn3"/>
    <property type="match status" value="3"/>
</dbReference>
<dbReference type="FunFam" id="2.60.40.10:FF:001004">
    <property type="entry name" value="Usherin"/>
    <property type="match status" value="1"/>
</dbReference>
<dbReference type="Proteomes" id="UP000824540">
    <property type="component" value="Unassembled WGS sequence"/>
</dbReference>
<dbReference type="InterPro" id="IPR013783">
    <property type="entry name" value="Ig-like_fold"/>
</dbReference>
<reference evidence="6" key="1">
    <citation type="thesis" date="2021" institute="BYU ScholarsArchive" country="Provo, UT, USA">
        <title>Applications of and Algorithms for Genome Assembly and Genomic Analyses with an Emphasis on Marine Teleosts.</title>
        <authorList>
            <person name="Pickett B.D."/>
        </authorList>
    </citation>
    <scope>NUCLEOTIDE SEQUENCE</scope>
    <source>
        <strain evidence="6">HI-2016</strain>
    </source>
</reference>
<evidence type="ECO:0000313" key="7">
    <source>
        <dbReference type="Proteomes" id="UP000824540"/>
    </source>
</evidence>
<dbReference type="PROSITE" id="PS50853">
    <property type="entry name" value="FN3"/>
    <property type="match status" value="5"/>
</dbReference>
<dbReference type="PANTHER" id="PTHR46957:SF7">
    <property type="entry name" value="USHERIN"/>
    <property type="match status" value="1"/>
</dbReference>
<dbReference type="EMBL" id="JAFBMS010000102">
    <property type="protein sequence ID" value="KAG9336281.1"/>
    <property type="molecule type" value="Genomic_DNA"/>
</dbReference>
<feature type="domain" description="Fibronectin type-III" evidence="5">
    <location>
        <begin position="909"/>
        <end position="1010"/>
    </location>
</feature>
<dbReference type="PROSITE" id="PS50025">
    <property type="entry name" value="LAM_G_DOMAIN"/>
    <property type="match status" value="2"/>
</dbReference>
<evidence type="ECO:0000259" key="4">
    <source>
        <dbReference type="PROSITE" id="PS50025"/>
    </source>
</evidence>
<dbReference type="CDD" id="cd00110">
    <property type="entry name" value="LamG"/>
    <property type="match status" value="2"/>
</dbReference>
<dbReference type="InterPro" id="IPR013320">
    <property type="entry name" value="ConA-like_dom_sf"/>
</dbReference>
<accession>A0A8T2NBW6</accession>
<dbReference type="Pfam" id="PF02210">
    <property type="entry name" value="Laminin_G_2"/>
    <property type="match status" value="2"/>
</dbReference>
<dbReference type="AlphaFoldDB" id="A0A8T2NBW6"/>
<dbReference type="PANTHER" id="PTHR46957">
    <property type="entry name" value="CYTOKINE RECEPTOR"/>
    <property type="match status" value="1"/>
</dbReference>
<dbReference type="InterPro" id="IPR036116">
    <property type="entry name" value="FN3_sf"/>
</dbReference>
<feature type="domain" description="Fibronectin type-III" evidence="5">
    <location>
        <begin position="749"/>
        <end position="847"/>
    </location>
</feature>